<protein>
    <recommendedName>
        <fullName evidence="1">J domain-containing protein</fullName>
    </recommendedName>
</protein>
<dbReference type="InterPro" id="IPR001623">
    <property type="entry name" value="DnaJ_domain"/>
</dbReference>
<dbReference type="PRINTS" id="PR00625">
    <property type="entry name" value="JDOMAIN"/>
</dbReference>
<dbReference type="PANTHER" id="PTHR43888">
    <property type="entry name" value="DNAJ-LIKE-2, ISOFORM A-RELATED"/>
    <property type="match status" value="1"/>
</dbReference>
<gene>
    <name evidence="2" type="ORF">DSL72_004722</name>
</gene>
<dbReference type="PROSITE" id="PS50076">
    <property type="entry name" value="DNAJ_2"/>
    <property type="match status" value="1"/>
</dbReference>
<reference evidence="2" key="1">
    <citation type="submission" date="2020-10" db="EMBL/GenBank/DDBJ databases">
        <title>Genome Sequence of Monilinia vaccinii-corymbosi Sheds Light on Mummy Berry Disease Infection of Blueberry and Mating Type.</title>
        <authorList>
            <person name="Yow A.G."/>
            <person name="Zhang Y."/>
            <person name="Bansal K."/>
            <person name="Eacker S.M."/>
            <person name="Sullivan S."/>
            <person name="Liachko I."/>
            <person name="Cubeta M.A."/>
            <person name="Rollins J.A."/>
            <person name="Ashrafi H."/>
        </authorList>
    </citation>
    <scope>NUCLEOTIDE SEQUENCE</scope>
    <source>
        <strain evidence="2">RL-1</strain>
    </source>
</reference>
<dbReference type="GO" id="GO:0006457">
    <property type="term" value="P:protein folding"/>
    <property type="evidence" value="ECO:0007669"/>
    <property type="project" value="InterPro"/>
</dbReference>
<keyword evidence="3" id="KW-1185">Reference proteome</keyword>
<name>A0A8A3NZZ9_9HELO</name>
<dbReference type="EMBL" id="CP063405">
    <property type="protein sequence ID" value="QSZ30202.1"/>
    <property type="molecule type" value="Genomic_DNA"/>
</dbReference>
<dbReference type="SUPFAM" id="SSF46565">
    <property type="entry name" value="Chaperone J-domain"/>
    <property type="match status" value="1"/>
</dbReference>
<evidence type="ECO:0000313" key="2">
    <source>
        <dbReference type="EMBL" id="QSZ30202.1"/>
    </source>
</evidence>
<dbReference type="SMART" id="SM00271">
    <property type="entry name" value="DnaJ"/>
    <property type="match status" value="1"/>
</dbReference>
<organism evidence="2 3">
    <name type="scientific">Monilinia vaccinii-corymbosi</name>
    <dbReference type="NCBI Taxonomy" id="61207"/>
    <lineage>
        <taxon>Eukaryota</taxon>
        <taxon>Fungi</taxon>
        <taxon>Dikarya</taxon>
        <taxon>Ascomycota</taxon>
        <taxon>Pezizomycotina</taxon>
        <taxon>Leotiomycetes</taxon>
        <taxon>Helotiales</taxon>
        <taxon>Sclerotiniaceae</taxon>
        <taxon>Monilinia</taxon>
    </lineage>
</organism>
<evidence type="ECO:0000313" key="3">
    <source>
        <dbReference type="Proteomes" id="UP000672032"/>
    </source>
</evidence>
<feature type="domain" description="J" evidence="1">
    <location>
        <begin position="5"/>
        <end position="70"/>
    </location>
</feature>
<evidence type="ECO:0000259" key="1">
    <source>
        <dbReference type="PROSITE" id="PS50076"/>
    </source>
</evidence>
<dbReference type="OrthoDB" id="442087at2759"/>
<dbReference type="GO" id="GO:0030544">
    <property type="term" value="F:Hsp70 protein binding"/>
    <property type="evidence" value="ECO:0007669"/>
    <property type="project" value="InterPro"/>
</dbReference>
<proteinExistence type="predicted"/>
<dbReference type="AlphaFoldDB" id="A0A8A3NZZ9"/>
<dbReference type="Pfam" id="PF00226">
    <property type="entry name" value="DnaJ"/>
    <property type="match status" value="1"/>
</dbReference>
<dbReference type="Gene3D" id="1.10.287.110">
    <property type="entry name" value="DnaJ domain"/>
    <property type="match status" value="1"/>
</dbReference>
<dbReference type="Proteomes" id="UP000672032">
    <property type="component" value="Chromosome 1"/>
</dbReference>
<dbReference type="InterPro" id="IPR036869">
    <property type="entry name" value="J_dom_sf"/>
</dbReference>
<dbReference type="InterPro" id="IPR044713">
    <property type="entry name" value="DNJA1/2-like"/>
</dbReference>
<sequence length="200" mass="22937">MADFNLYAALNVARRASLTEIKHAYRHLASAYSLEKKHDDRKATKNLQEINLAYEILSDPIKRDEYDERHPRLAEGTKGRPALATVHDLAFEQRFRAPCKEPCKAFYASLKPRFKEHFKGTRPARSKARYPVCQQSRYIERLKTKLNTRCAVFVKVKSNALRREEFGLVPQSTGCVKVCPDCGSKFGLGFDEACYCDIDE</sequence>
<dbReference type="CDD" id="cd06257">
    <property type="entry name" value="DnaJ"/>
    <property type="match status" value="1"/>
</dbReference>
<accession>A0A8A3NZZ9</accession>